<organism evidence="1 2">
    <name type="scientific">Rhodopila globiformis</name>
    <name type="common">Rhodopseudomonas globiformis</name>
    <dbReference type="NCBI Taxonomy" id="1071"/>
    <lineage>
        <taxon>Bacteria</taxon>
        <taxon>Pseudomonadati</taxon>
        <taxon>Pseudomonadota</taxon>
        <taxon>Alphaproteobacteria</taxon>
        <taxon>Acetobacterales</taxon>
        <taxon>Acetobacteraceae</taxon>
        <taxon>Rhodopila</taxon>
    </lineage>
</organism>
<dbReference type="Proteomes" id="UP000239724">
    <property type="component" value="Unassembled WGS sequence"/>
</dbReference>
<reference evidence="1 2" key="1">
    <citation type="journal article" date="2018" name="Arch. Microbiol.">
        <title>New insights into the metabolic potential of the phototrophic purple bacterium Rhodopila globiformis DSM 161(T) from its draft genome sequence and evidence for a vanadium-dependent nitrogenase.</title>
        <authorList>
            <person name="Imhoff J.F."/>
            <person name="Rahn T."/>
            <person name="Kunzel S."/>
            <person name="Neulinger S.C."/>
        </authorList>
    </citation>
    <scope>NUCLEOTIDE SEQUENCE [LARGE SCALE GENOMIC DNA]</scope>
    <source>
        <strain evidence="1 2">DSM 161</strain>
    </source>
</reference>
<dbReference type="EMBL" id="NHRY01000245">
    <property type="protein sequence ID" value="PPQ28325.1"/>
    <property type="molecule type" value="Genomic_DNA"/>
</dbReference>
<dbReference type="AlphaFoldDB" id="A0A2S6N125"/>
<proteinExistence type="predicted"/>
<comment type="caution">
    <text evidence="1">The sequence shown here is derived from an EMBL/GenBank/DDBJ whole genome shotgun (WGS) entry which is preliminary data.</text>
</comment>
<evidence type="ECO:0000313" key="2">
    <source>
        <dbReference type="Proteomes" id="UP000239724"/>
    </source>
</evidence>
<name>A0A2S6N125_RHOGL</name>
<accession>A0A2S6N125</accession>
<evidence type="ECO:0000313" key="1">
    <source>
        <dbReference type="EMBL" id="PPQ28325.1"/>
    </source>
</evidence>
<gene>
    <name evidence="1" type="ORF">CCS01_24800</name>
</gene>
<protein>
    <submittedName>
        <fullName evidence="1">Uncharacterized protein</fullName>
    </submittedName>
</protein>
<dbReference type="OrthoDB" id="7375329at2"/>
<dbReference type="RefSeq" id="WP_104521503.1">
    <property type="nucleotide sequence ID" value="NZ_NHRY01000245.1"/>
</dbReference>
<sequence>MPYGPSWSLAASHLVLQMLANPTGAARRRGPSALSGQGTVEYLVDVCAPCQDVTAAYAIDGIAVSDFCTRRFFGGPAPPGAASFTGAVREPFQPAAGGQVTWLADDGLLYQAHADETGRSRVQGGFSAASRGSLSLRELTDLLTPHRLEALANASPTAALLDARQDARRVRVANLARYRDDIAWRFGHVAWPAPQPRPEPMPRVRVARHLGSEPIIYAAGPAA</sequence>
<keyword evidence="2" id="KW-1185">Reference proteome</keyword>